<feature type="region of interest" description="Disordered" evidence="2">
    <location>
        <begin position="173"/>
        <end position="221"/>
    </location>
</feature>
<organism evidence="3 4">
    <name type="scientific">Glossina pallidipes</name>
    <name type="common">Tsetse fly</name>
    <dbReference type="NCBI Taxonomy" id="7398"/>
    <lineage>
        <taxon>Eukaryota</taxon>
        <taxon>Metazoa</taxon>
        <taxon>Ecdysozoa</taxon>
        <taxon>Arthropoda</taxon>
        <taxon>Hexapoda</taxon>
        <taxon>Insecta</taxon>
        <taxon>Pterygota</taxon>
        <taxon>Neoptera</taxon>
        <taxon>Endopterygota</taxon>
        <taxon>Diptera</taxon>
        <taxon>Brachycera</taxon>
        <taxon>Muscomorpha</taxon>
        <taxon>Hippoboscoidea</taxon>
        <taxon>Glossinidae</taxon>
        <taxon>Glossina</taxon>
    </lineage>
</organism>
<accession>A0A1A9ZHG1</accession>
<feature type="compositionally biased region" description="Polar residues" evidence="2">
    <location>
        <begin position="195"/>
        <end position="212"/>
    </location>
</feature>
<dbReference type="VEuPathDB" id="VectorBase:GPAI014771"/>
<name>A0A1A9ZHG1_GLOPL</name>
<evidence type="ECO:0000313" key="3">
    <source>
        <dbReference type="EnsemblMetazoa" id="GPAI014771-PA"/>
    </source>
</evidence>
<keyword evidence="1" id="KW-0175">Coiled coil</keyword>
<dbReference type="EnsemblMetazoa" id="GPAI014771-RA">
    <property type="protein sequence ID" value="GPAI014771-PA"/>
    <property type="gene ID" value="GPAI014771"/>
</dbReference>
<evidence type="ECO:0000256" key="1">
    <source>
        <dbReference type="SAM" id="Coils"/>
    </source>
</evidence>
<dbReference type="AlphaFoldDB" id="A0A1A9ZHG1"/>
<proteinExistence type="predicted"/>
<protein>
    <submittedName>
        <fullName evidence="3">Uncharacterized protein</fullName>
    </submittedName>
</protein>
<keyword evidence="4" id="KW-1185">Reference proteome</keyword>
<reference evidence="4" key="1">
    <citation type="submission" date="2014-03" db="EMBL/GenBank/DDBJ databases">
        <authorList>
            <person name="Aksoy S."/>
            <person name="Warren W."/>
            <person name="Wilson R.K."/>
        </authorList>
    </citation>
    <scope>NUCLEOTIDE SEQUENCE [LARGE SCALE GENOMIC DNA]</scope>
    <source>
        <strain evidence="4">IAEA</strain>
    </source>
</reference>
<evidence type="ECO:0000313" key="4">
    <source>
        <dbReference type="Proteomes" id="UP000092445"/>
    </source>
</evidence>
<evidence type="ECO:0000256" key="2">
    <source>
        <dbReference type="SAM" id="MobiDB-lite"/>
    </source>
</evidence>
<feature type="coiled-coil region" evidence="1">
    <location>
        <begin position="234"/>
        <end position="261"/>
    </location>
</feature>
<dbReference type="Proteomes" id="UP000092445">
    <property type="component" value="Unassembled WGS sequence"/>
</dbReference>
<feature type="compositionally biased region" description="Basic and acidic residues" evidence="2">
    <location>
        <begin position="173"/>
        <end position="185"/>
    </location>
</feature>
<sequence>MNEAELQLNFSPTHKEELYKTACPSRDNSPNTNNGSESIEIVVTPSNIISGLLEESILSSASTNNTDICVLEETHYGQENLDHLPDGDDEYVDGESDSDEVFLRSIDILEKAEEFTIVQKPARSRRLCKCEESSEILMLISSEHYGKRRPTYSGTDSDVEVLMSEEIIDSDWSEHHDHDLRETPKFNDNNEGEKNGSTSFVNQQLSQRQSPTDFDGSVGDFRDGANSNYDGLGRTQLLQVIQKQEVRIQSLEDTVKKYQKSQQKLFDHVDALRLELNSIHISPLEKNVMDNVTAHEKIIDDAMKYLKDRHMLKRGPISFQRSTNKVANSSFAIITLEATANTPTRTEI</sequence>
<reference evidence="3" key="2">
    <citation type="submission" date="2020-05" db="UniProtKB">
        <authorList>
            <consortium name="EnsemblMetazoa"/>
        </authorList>
    </citation>
    <scope>IDENTIFICATION</scope>
    <source>
        <strain evidence="3">IAEA</strain>
    </source>
</reference>